<feature type="chain" id="PRO_5045748036" description="PknH-like extracellular domain-containing protein" evidence="1">
    <location>
        <begin position="24"/>
        <end position="304"/>
    </location>
</feature>
<keyword evidence="1" id="KW-0732">Signal</keyword>
<feature type="signal peptide" evidence="1">
    <location>
        <begin position="1"/>
        <end position="23"/>
    </location>
</feature>
<protein>
    <recommendedName>
        <fullName evidence="4">PknH-like extracellular domain-containing protein</fullName>
    </recommendedName>
</protein>
<sequence>MSVLRMAMAVACVAAVAGCSALAGLHSPEPPDLTLPLDAYSLGAKDRAQVIRARFMLMEECMRHVGLDFRFPAVEPVTDLRNVDLLGWLDPEKAKKSGYLQEGRHPDEMTGVPSYSIPDDEFYVLYGKVRRFRGRTVPPGGCMAKADALLNRGARGVAPADADKRFDEDEVPRYVDSAADLALKDPRIAAAEREWSDCMRSEGFDYRSTDQAAGDRRWAATVNDDSIGRSPKPRGTRAEIDTAVADAECRAETGYSAVRRTVHVEAQNRVIDRNRARLDVIRSLNQARLANSAKVLHGTLTLSW</sequence>
<organism evidence="2 3">
    <name type="scientific">Microbispora siamensis</name>
    <dbReference type="NCBI Taxonomy" id="564413"/>
    <lineage>
        <taxon>Bacteria</taxon>
        <taxon>Bacillati</taxon>
        <taxon>Actinomycetota</taxon>
        <taxon>Actinomycetes</taxon>
        <taxon>Streptosporangiales</taxon>
        <taxon>Streptosporangiaceae</taxon>
        <taxon>Microbispora</taxon>
    </lineage>
</organism>
<keyword evidence="3" id="KW-1185">Reference proteome</keyword>
<evidence type="ECO:0000313" key="2">
    <source>
        <dbReference type="EMBL" id="GIH65590.1"/>
    </source>
</evidence>
<evidence type="ECO:0008006" key="4">
    <source>
        <dbReference type="Google" id="ProtNLM"/>
    </source>
</evidence>
<name>A0ABQ4GW30_9ACTN</name>
<evidence type="ECO:0000313" key="3">
    <source>
        <dbReference type="Proteomes" id="UP000660454"/>
    </source>
</evidence>
<accession>A0ABQ4GW30</accession>
<evidence type="ECO:0000256" key="1">
    <source>
        <dbReference type="SAM" id="SignalP"/>
    </source>
</evidence>
<gene>
    <name evidence="2" type="ORF">Msi02_64070</name>
</gene>
<dbReference type="EMBL" id="BOOF01000042">
    <property type="protein sequence ID" value="GIH65590.1"/>
    <property type="molecule type" value="Genomic_DNA"/>
</dbReference>
<proteinExistence type="predicted"/>
<dbReference type="PROSITE" id="PS51257">
    <property type="entry name" value="PROKAR_LIPOPROTEIN"/>
    <property type="match status" value="1"/>
</dbReference>
<reference evidence="2 3" key="1">
    <citation type="submission" date="2021-01" db="EMBL/GenBank/DDBJ databases">
        <title>Whole genome shotgun sequence of Microbispora siamensis NBRC 104113.</title>
        <authorList>
            <person name="Komaki H."/>
            <person name="Tamura T."/>
        </authorList>
    </citation>
    <scope>NUCLEOTIDE SEQUENCE [LARGE SCALE GENOMIC DNA]</scope>
    <source>
        <strain evidence="2 3">NBRC 104113</strain>
    </source>
</reference>
<dbReference type="Proteomes" id="UP000660454">
    <property type="component" value="Unassembled WGS sequence"/>
</dbReference>
<comment type="caution">
    <text evidence="2">The sequence shown here is derived from an EMBL/GenBank/DDBJ whole genome shotgun (WGS) entry which is preliminary data.</text>
</comment>